<keyword evidence="4" id="KW-1185">Reference proteome</keyword>
<feature type="compositionally biased region" description="Pro residues" evidence="1">
    <location>
        <begin position="27"/>
        <end position="49"/>
    </location>
</feature>
<protein>
    <submittedName>
        <fullName evidence="3">Uncharacterized protein</fullName>
    </submittedName>
</protein>
<feature type="signal peptide" evidence="2">
    <location>
        <begin position="1"/>
        <end position="16"/>
    </location>
</feature>
<gene>
    <name evidence="3" type="ORF">TeGR_g10599</name>
</gene>
<sequence>MLGLLFVLLSLSPCHAGIFPGSPAFPSAPSPVPGSPAPSSPPPATPPSSNPLGSLLTSLKTSLSTGRRGCALLYSNHRLVSSLPAADPATTYGDFELRGRTKADRSKTLNLLFLTVFASEYLPYFIWANPNLLPSTFSPRNLDPPPFDSAHPAHLEELLSLERSRAAALAKAALSLEARAFSPPLLASVNPFGKAAAQRACESQRSENAALASSLLSPASSLLPPLESRCRSLSPASRFSPATALPEFPLPYLRALSQVLTGGSFLSPYTPAFLLKSQLTAHLKTLAATDDFLLAHSDPAVLSSLSRTDLLELSSARCLGSPALPSPALRSHLARARSTGWRGGGCSRLSAP</sequence>
<feature type="region of interest" description="Disordered" evidence="1">
    <location>
        <begin position="27"/>
        <end position="56"/>
    </location>
</feature>
<feature type="chain" id="PRO_5045555251" evidence="2">
    <location>
        <begin position="17"/>
        <end position="352"/>
    </location>
</feature>
<accession>A0ABQ6ME24</accession>
<proteinExistence type="predicted"/>
<evidence type="ECO:0000313" key="4">
    <source>
        <dbReference type="Proteomes" id="UP001165060"/>
    </source>
</evidence>
<name>A0ABQ6ME24_9STRA</name>
<comment type="caution">
    <text evidence="3">The sequence shown here is derived from an EMBL/GenBank/DDBJ whole genome shotgun (WGS) entry which is preliminary data.</text>
</comment>
<dbReference type="Proteomes" id="UP001165060">
    <property type="component" value="Unassembled WGS sequence"/>
</dbReference>
<keyword evidence="2" id="KW-0732">Signal</keyword>
<reference evidence="3 4" key="1">
    <citation type="journal article" date="2023" name="Commun. Biol.">
        <title>Genome analysis of Parmales, the sister group of diatoms, reveals the evolutionary specialization of diatoms from phago-mixotrophs to photoautotrophs.</title>
        <authorList>
            <person name="Ban H."/>
            <person name="Sato S."/>
            <person name="Yoshikawa S."/>
            <person name="Yamada K."/>
            <person name="Nakamura Y."/>
            <person name="Ichinomiya M."/>
            <person name="Sato N."/>
            <person name="Blanc-Mathieu R."/>
            <person name="Endo H."/>
            <person name="Kuwata A."/>
            <person name="Ogata H."/>
        </authorList>
    </citation>
    <scope>NUCLEOTIDE SEQUENCE [LARGE SCALE GENOMIC DNA]</scope>
</reference>
<organism evidence="3 4">
    <name type="scientific">Tetraparma gracilis</name>
    <dbReference type="NCBI Taxonomy" id="2962635"/>
    <lineage>
        <taxon>Eukaryota</taxon>
        <taxon>Sar</taxon>
        <taxon>Stramenopiles</taxon>
        <taxon>Ochrophyta</taxon>
        <taxon>Bolidophyceae</taxon>
        <taxon>Parmales</taxon>
        <taxon>Triparmaceae</taxon>
        <taxon>Tetraparma</taxon>
    </lineage>
</organism>
<dbReference type="EMBL" id="BRYB01001390">
    <property type="protein sequence ID" value="GMI24649.1"/>
    <property type="molecule type" value="Genomic_DNA"/>
</dbReference>
<evidence type="ECO:0000256" key="2">
    <source>
        <dbReference type="SAM" id="SignalP"/>
    </source>
</evidence>
<evidence type="ECO:0000256" key="1">
    <source>
        <dbReference type="SAM" id="MobiDB-lite"/>
    </source>
</evidence>
<evidence type="ECO:0000313" key="3">
    <source>
        <dbReference type="EMBL" id="GMI24649.1"/>
    </source>
</evidence>